<dbReference type="Proteomes" id="UP000037392">
    <property type="component" value="Unassembled WGS sequence"/>
</dbReference>
<organism evidence="1 2">
    <name type="scientific">[Clostridium] citroniae WAL-19142</name>
    <dbReference type="NCBI Taxonomy" id="742734"/>
    <lineage>
        <taxon>Bacteria</taxon>
        <taxon>Bacillati</taxon>
        <taxon>Bacillota</taxon>
        <taxon>Clostridia</taxon>
        <taxon>Lachnospirales</taxon>
        <taxon>Lachnospiraceae</taxon>
        <taxon>Enterocloster</taxon>
    </lineage>
</organism>
<name>A0A0J9BLW7_9FIRM</name>
<sequence>MNDKQRLMIEGMDRLLRRFNKYPNDKEFTVEEIIEVSNEIYDEIVKEEN</sequence>
<dbReference type="RefSeq" id="WP_156200196.1">
    <property type="nucleotide sequence ID" value="NZ_KQ235884.1"/>
</dbReference>
<comment type="caution">
    <text evidence="1">The sequence shown here is derived from an EMBL/GenBank/DDBJ whole genome shotgun (WGS) entry which is preliminary data.</text>
</comment>
<evidence type="ECO:0000313" key="1">
    <source>
        <dbReference type="EMBL" id="KMW14142.1"/>
    </source>
</evidence>
<proteinExistence type="predicted"/>
<dbReference type="EMBL" id="ADLK01000041">
    <property type="protein sequence ID" value="KMW14142.1"/>
    <property type="molecule type" value="Genomic_DNA"/>
</dbReference>
<gene>
    <name evidence="1" type="ORF">HMPREF9470_04904</name>
</gene>
<dbReference type="GeneID" id="93166926"/>
<dbReference type="AlphaFoldDB" id="A0A0J9BLW7"/>
<evidence type="ECO:0000313" key="2">
    <source>
        <dbReference type="Proteomes" id="UP000037392"/>
    </source>
</evidence>
<dbReference type="OrthoDB" id="9927482at2"/>
<reference evidence="1 2" key="1">
    <citation type="submission" date="2011-04" db="EMBL/GenBank/DDBJ databases">
        <title>The Genome Sequence of Clostridium citroniae WAL-19142.</title>
        <authorList>
            <consortium name="The Broad Institute Genome Sequencing Platform"/>
            <person name="Earl A."/>
            <person name="Ward D."/>
            <person name="Feldgarden M."/>
            <person name="Gevers D."/>
            <person name="Warren Y.A."/>
            <person name="Tyrrell K.L."/>
            <person name="Citron D.M."/>
            <person name="Goldstein E.J."/>
            <person name="Daigneault M."/>
            <person name="Allen-Vercoe E."/>
            <person name="Young S.K."/>
            <person name="Zeng Q."/>
            <person name="Gargeya S."/>
            <person name="Fitzgerald M."/>
            <person name="Haas B."/>
            <person name="Abouelleil A."/>
            <person name="Alvarado L."/>
            <person name="Arachchi H.M."/>
            <person name="Berlin A."/>
            <person name="Brown A."/>
            <person name="Chapman S.B."/>
            <person name="Chen Z."/>
            <person name="Dunbar C."/>
            <person name="Freedman E."/>
            <person name="Gearin G."/>
            <person name="Gellesch M."/>
            <person name="Goldberg J."/>
            <person name="Griggs A."/>
            <person name="Gujja S."/>
            <person name="Heilman E.R."/>
            <person name="Heiman D."/>
            <person name="Howarth C."/>
            <person name="Larson L."/>
            <person name="Lui A."/>
            <person name="MacDonald P.J."/>
            <person name="Mehta T."/>
            <person name="Montmayeur A."/>
            <person name="Murphy C."/>
            <person name="Neiman D."/>
            <person name="Pearson M."/>
            <person name="Priest M."/>
            <person name="Roberts A."/>
            <person name="Saif S."/>
            <person name="Shea T."/>
            <person name="Shenoy N."/>
            <person name="Sisk P."/>
            <person name="Stolte C."/>
            <person name="Sykes S."/>
            <person name="White J."/>
            <person name="Yandava C."/>
            <person name="Wortman J."/>
            <person name="Nusbaum C."/>
            <person name="Birren B."/>
        </authorList>
    </citation>
    <scope>NUCLEOTIDE SEQUENCE [LARGE SCALE GENOMIC DNA]</scope>
    <source>
        <strain evidence="1 2">WAL-19142</strain>
    </source>
</reference>
<protein>
    <submittedName>
        <fullName evidence="1">Uncharacterized protein</fullName>
    </submittedName>
</protein>
<dbReference type="PATRIC" id="fig|742734.4.peg.5253"/>
<accession>A0A0J9BLW7</accession>